<dbReference type="Proteomes" id="UP000558284">
    <property type="component" value="Unassembled WGS sequence"/>
</dbReference>
<dbReference type="SMART" id="SM00418">
    <property type="entry name" value="HTH_ARSR"/>
    <property type="match status" value="1"/>
</dbReference>
<dbReference type="PANTHER" id="PTHR38600">
    <property type="entry name" value="TRANSCRIPTIONAL REGULATORY PROTEIN"/>
    <property type="match status" value="1"/>
</dbReference>
<protein>
    <submittedName>
        <fullName evidence="2">Winged helix-turn-helix transcriptional regulator</fullName>
    </submittedName>
</protein>
<accession>A0A838AZ76</accession>
<dbReference type="SUPFAM" id="SSF46785">
    <property type="entry name" value="Winged helix' DNA-binding domain"/>
    <property type="match status" value="1"/>
</dbReference>
<dbReference type="InterPro" id="IPR036390">
    <property type="entry name" value="WH_DNA-bd_sf"/>
</dbReference>
<dbReference type="NCBIfam" id="NF033788">
    <property type="entry name" value="HTH_metalloreg"/>
    <property type="match status" value="1"/>
</dbReference>
<evidence type="ECO:0000313" key="2">
    <source>
        <dbReference type="EMBL" id="MBA1139736.1"/>
    </source>
</evidence>
<dbReference type="CDD" id="cd00090">
    <property type="entry name" value="HTH_ARSR"/>
    <property type="match status" value="1"/>
</dbReference>
<organism evidence="2 3">
    <name type="scientific">Mesorhizobium neociceri</name>
    <dbReference type="NCBI Taxonomy" id="1307853"/>
    <lineage>
        <taxon>Bacteria</taxon>
        <taxon>Pseudomonadati</taxon>
        <taxon>Pseudomonadota</taxon>
        <taxon>Alphaproteobacteria</taxon>
        <taxon>Hyphomicrobiales</taxon>
        <taxon>Phyllobacteriaceae</taxon>
        <taxon>Mesorhizobium</taxon>
    </lineage>
</organism>
<dbReference type="Pfam" id="PF12840">
    <property type="entry name" value="HTH_20"/>
    <property type="match status" value="1"/>
</dbReference>
<dbReference type="PRINTS" id="PR00778">
    <property type="entry name" value="HTHARSR"/>
</dbReference>
<sequence length="114" mass="12686">MNQLDATFAALADPTRRAILARLIQGEASVMELAEPFAMSQPSISKHLKVLEAAGLISRGRDAQRRPCRLEARPLAEANDWLERYRNIWEGNFQRLDALLGAMQAEKAPGEADQ</sequence>
<dbReference type="EMBL" id="JACDTY010000002">
    <property type="protein sequence ID" value="MBA1139736.1"/>
    <property type="molecule type" value="Genomic_DNA"/>
</dbReference>
<dbReference type="InterPro" id="IPR011991">
    <property type="entry name" value="ArsR-like_HTH"/>
</dbReference>
<name>A0A838AZ76_9HYPH</name>
<reference evidence="2 3" key="1">
    <citation type="submission" date="2020-07" db="EMBL/GenBank/DDBJ databases">
        <title>Definition of the novel symbiovar canariense within Mesorhizobium novociceri, a new species of genus Mesorhizobium nodulating Cicer canariense in the Caldera de Taburiente National Park (La Palma, Canary Islands).</title>
        <authorList>
            <person name="Leon-Barrios M."/>
            <person name="Perez-Yepez J."/>
            <person name="Flores-Felix J.D."/>
            <person name="Ramirez-Baena M.H."/>
            <person name="Pulido-Suarez L."/>
            <person name="Igual J.M."/>
            <person name="Velazquez E."/>
            <person name="Peix A."/>
        </authorList>
    </citation>
    <scope>NUCLEOTIDE SEQUENCE [LARGE SCALE GENOMIC DNA]</scope>
    <source>
        <strain evidence="2 3">CCANP35</strain>
    </source>
</reference>
<dbReference type="PANTHER" id="PTHR38600:SF2">
    <property type="entry name" value="SLL0088 PROTEIN"/>
    <property type="match status" value="1"/>
</dbReference>
<feature type="domain" description="HTH arsR-type" evidence="1">
    <location>
        <begin position="1"/>
        <end position="90"/>
    </location>
</feature>
<proteinExistence type="predicted"/>
<dbReference type="RefSeq" id="WP_181056428.1">
    <property type="nucleotide sequence ID" value="NZ_JACDTY010000002.1"/>
</dbReference>
<keyword evidence="3" id="KW-1185">Reference proteome</keyword>
<dbReference type="InterPro" id="IPR001845">
    <property type="entry name" value="HTH_ArsR_DNA-bd_dom"/>
</dbReference>
<dbReference type="AlphaFoldDB" id="A0A838AZ76"/>
<dbReference type="GO" id="GO:0003700">
    <property type="term" value="F:DNA-binding transcription factor activity"/>
    <property type="evidence" value="ECO:0007669"/>
    <property type="project" value="InterPro"/>
</dbReference>
<gene>
    <name evidence="2" type="ORF">H0241_05640</name>
</gene>
<evidence type="ECO:0000313" key="3">
    <source>
        <dbReference type="Proteomes" id="UP000558284"/>
    </source>
</evidence>
<dbReference type="Gene3D" id="1.10.10.10">
    <property type="entry name" value="Winged helix-like DNA-binding domain superfamily/Winged helix DNA-binding domain"/>
    <property type="match status" value="1"/>
</dbReference>
<dbReference type="PROSITE" id="PS50987">
    <property type="entry name" value="HTH_ARSR_2"/>
    <property type="match status" value="1"/>
</dbReference>
<evidence type="ECO:0000259" key="1">
    <source>
        <dbReference type="PROSITE" id="PS50987"/>
    </source>
</evidence>
<comment type="caution">
    <text evidence="2">The sequence shown here is derived from an EMBL/GenBank/DDBJ whole genome shotgun (WGS) entry which is preliminary data.</text>
</comment>
<dbReference type="InterPro" id="IPR036388">
    <property type="entry name" value="WH-like_DNA-bd_sf"/>
</dbReference>